<proteinExistence type="predicted"/>
<dbReference type="Proteomes" id="UP000620124">
    <property type="component" value="Unassembled WGS sequence"/>
</dbReference>
<feature type="compositionally biased region" description="Polar residues" evidence="1">
    <location>
        <begin position="73"/>
        <end position="84"/>
    </location>
</feature>
<dbReference type="Pfam" id="PF06110">
    <property type="entry name" value="TXD17-like_Trx"/>
    <property type="match status" value="1"/>
</dbReference>
<evidence type="ECO:0000313" key="3">
    <source>
        <dbReference type="EMBL" id="KAF7324323.1"/>
    </source>
</evidence>
<feature type="domain" description="Thioredoxin" evidence="2">
    <location>
        <begin position="105"/>
        <end position="146"/>
    </location>
</feature>
<gene>
    <name evidence="3" type="ORF">MVEN_02649000</name>
</gene>
<dbReference type="EMBL" id="JACAZI010000066">
    <property type="protein sequence ID" value="KAF7324323.1"/>
    <property type="molecule type" value="Genomic_DNA"/>
</dbReference>
<organism evidence="3 4">
    <name type="scientific">Mycena venus</name>
    <dbReference type="NCBI Taxonomy" id="2733690"/>
    <lineage>
        <taxon>Eukaryota</taxon>
        <taxon>Fungi</taxon>
        <taxon>Dikarya</taxon>
        <taxon>Basidiomycota</taxon>
        <taxon>Agaricomycotina</taxon>
        <taxon>Agaricomycetes</taxon>
        <taxon>Agaricomycetidae</taxon>
        <taxon>Agaricales</taxon>
        <taxon>Marasmiineae</taxon>
        <taxon>Mycenaceae</taxon>
        <taxon>Mycena</taxon>
    </lineage>
</organism>
<keyword evidence="4" id="KW-1185">Reference proteome</keyword>
<evidence type="ECO:0000256" key="1">
    <source>
        <dbReference type="SAM" id="MobiDB-lite"/>
    </source>
</evidence>
<dbReference type="InterPro" id="IPR010357">
    <property type="entry name" value="TXNDC17_dom"/>
</dbReference>
<dbReference type="Gene3D" id="3.40.30.10">
    <property type="entry name" value="Glutaredoxin"/>
    <property type="match status" value="1"/>
</dbReference>
<dbReference type="OrthoDB" id="78947at2759"/>
<evidence type="ECO:0000259" key="2">
    <source>
        <dbReference type="Pfam" id="PF06110"/>
    </source>
</evidence>
<sequence>MTDKDRYLSRSPASAYCRVCHKRADSLLGPVTYNSNRRQLIPWSLSLVQFEICLSKRPTNLKPTKACSPKTAMFSSTPHSSTASRGDPTAVRSTTRFKKAFSGPERPPLTILQVGLEPEWKSPDNIFRGSPWKVSGIPTLFQVDKGAVAHRYEEDPDIIKKLDEIIG</sequence>
<name>A0A8H6TUL7_9AGAR</name>
<feature type="region of interest" description="Disordered" evidence="1">
    <location>
        <begin position="65"/>
        <end position="91"/>
    </location>
</feature>
<dbReference type="AlphaFoldDB" id="A0A8H6TUL7"/>
<accession>A0A8H6TUL7</accession>
<comment type="caution">
    <text evidence="3">The sequence shown here is derived from an EMBL/GenBank/DDBJ whole genome shotgun (WGS) entry which is preliminary data.</text>
</comment>
<reference evidence="3" key="1">
    <citation type="submission" date="2020-05" db="EMBL/GenBank/DDBJ databases">
        <title>Mycena genomes resolve the evolution of fungal bioluminescence.</title>
        <authorList>
            <person name="Tsai I.J."/>
        </authorList>
    </citation>
    <scope>NUCLEOTIDE SEQUENCE</scope>
    <source>
        <strain evidence="3">CCC161011</strain>
    </source>
</reference>
<protein>
    <submittedName>
        <fullName evidence="3">DUF953 domain-containing protein</fullName>
    </submittedName>
</protein>
<evidence type="ECO:0000313" key="4">
    <source>
        <dbReference type="Proteomes" id="UP000620124"/>
    </source>
</evidence>